<dbReference type="SUPFAM" id="SSF55608">
    <property type="entry name" value="Homing endonucleases"/>
    <property type="match status" value="1"/>
</dbReference>
<reference evidence="1" key="1">
    <citation type="journal article" date="2015" name="Nature">
        <title>Complex archaea that bridge the gap between prokaryotes and eukaryotes.</title>
        <authorList>
            <person name="Spang A."/>
            <person name="Saw J.H."/>
            <person name="Jorgensen S.L."/>
            <person name="Zaremba-Niedzwiedzka K."/>
            <person name="Martijn J."/>
            <person name="Lind A.E."/>
            <person name="van Eijk R."/>
            <person name="Schleper C."/>
            <person name="Guy L."/>
            <person name="Ettema T.J."/>
        </authorList>
    </citation>
    <scope>NUCLEOTIDE SEQUENCE</scope>
</reference>
<accession>A0A0F9KAP2</accession>
<dbReference type="AlphaFoldDB" id="A0A0F9KAP2"/>
<sequence length="139" mass="15954">MTSEYMAAFIDGEGSIRVRKGSRRPKNWSPSYELTIEVANTYRPVLDDIAAKYGGTVVSKKVRNPLKHKPQWVWIVASQRAADCLTDIRPYLREKEQQAWLGLEFWAQINRGGEFRRTGVPADQLALREGFYLAMRGIH</sequence>
<evidence type="ECO:0000313" key="1">
    <source>
        <dbReference type="EMBL" id="KKM79249.1"/>
    </source>
</evidence>
<proteinExistence type="predicted"/>
<name>A0A0F9KAP2_9ZZZZ</name>
<dbReference type="EMBL" id="LAZR01008360">
    <property type="protein sequence ID" value="KKM79249.1"/>
    <property type="molecule type" value="Genomic_DNA"/>
</dbReference>
<protein>
    <recommendedName>
        <fullName evidence="2">Homing endonuclease LAGLIDADG domain-containing protein</fullName>
    </recommendedName>
</protein>
<organism evidence="1">
    <name type="scientific">marine sediment metagenome</name>
    <dbReference type="NCBI Taxonomy" id="412755"/>
    <lineage>
        <taxon>unclassified sequences</taxon>
        <taxon>metagenomes</taxon>
        <taxon>ecological metagenomes</taxon>
    </lineage>
</organism>
<dbReference type="Gene3D" id="3.10.28.10">
    <property type="entry name" value="Homing endonucleases"/>
    <property type="match status" value="1"/>
</dbReference>
<gene>
    <name evidence="1" type="ORF">LCGC14_1351820</name>
</gene>
<evidence type="ECO:0008006" key="2">
    <source>
        <dbReference type="Google" id="ProtNLM"/>
    </source>
</evidence>
<comment type="caution">
    <text evidence="1">The sequence shown here is derived from an EMBL/GenBank/DDBJ whole genome shotgun (WGS) entry which is preliminary data.</text>
</comment>
<dbReference type="InterPro" id="IPR027434">
    <property type="entry name" value="Homing_endonucl"/>
</dbReference>